<dbReference type="SFLD" id="SFLDG01017">
    <property type="entry name" value="Polyprenyl_Transferase_Like"/>
    <property type="match status" value="1"/>
</dbReference>
<dbReference type="GO" id="GO:0004337">
    <property type="term" value="F:(2E,6E)-farnesyl diphosphate synthase activity"/>
    <property type="evidence" value="ECO:0007669"/>
    <property type="project" value="UniProtKB-EC"/>
</dbReference>
<keyword evidence="5 12" id="KW-0808">Transferase</keyword>
<dbReference type="InterPro" id="IPR000092">
    <property type="entry name" value="Polyprenyl_synt"/>
</dbReference>
<dbReference type="InterPro" id="IPR053378">
    <property type="entry name" value="Prenyl_diphosphate_synthase"/>
</dbReference>
<evidence type="ECO:0000313" key="13">
    <source>
        <dbReference type="EMBL" id="BCK80577.1"/>
    </source>
</evidence>
<keyword evidence="6" id="KW-0479">Metal-binding</keyword>
<organism evidence="13 14">
    <name type="scientific">Vescimonas coprocola</name>
    <dbReference type="NCBI Taxonomy" id="2714355"/>
    <lineage>
        <taxon>Bacteria</taxon>
        <taxon>Bacillati</taxon>
        <taxon>Bacillota</taxon>
        <taxon>Clostridia</taxon>
        <taxon>Eubacteriales</taxon>
        <taxon>Oscillospiraceae</taxon>
        <taxon>Vescimonas</taxon>
    </lineage>
</organism>
<dbReference type="KEGG" id="vcop:MM50RIKEN_03400"/>
<evidence type="ECO:0000256" key="9">
    <source>
        <dbReference type="ARBA" id="ARBA00032380"/>
    </source>
</evidence>
<evidence type="ECO:0000256" key="4">
    <source>
        <dbReference type="ARBA" id="ARBA00015100"/>
    </source>
</evidence>
<evidence type="ECO:0000256" key="3">
    <source>
        <dbReference type="ARBA" id="ARBA00012439"/>
    </source>
</evidence>
<keyword evidence="8" id="KW-0414">Isoprene biosynthesis</keyword>
<dbReference type="AlphaFoldDB" id="A0A810Q2V1"/>
<reference evidence="13" key="1">
    <citation type="submission" date="2020-09" db="EMBL/GenBank/DDBJ databases">
        <title>New species isolated from human feces.</title>
        <authorList>
            <person name="Kitahara M."/>
            <person name="Shigeno Y."/>
            <person name="Shime M."/>
            <person name="Matsumoto Y."/>
            <person name="Nakamura S."/>
            <person name="Motooka D."/>
            <person name="Fukuoka S."/>
            <person name="Nishikawa H."/>
            <person name="Benno Y."/>
        </authorList>
    </citation>
    <scope>NUCLEOTIDE SEQUENCE</scope>
    <source>
        <strain evidence="13">MM50</strain>
    </source>
</reference>
<gene>
    <name evidence="13" type="ORF">MM50RIKEN_03400</name>
</gene>
<dbReference type="Gene3D" id="1.10.600.10">
    <property type="entry name" value="Farnesyl Diphosphate Synthase"/>
    <property type="match status" value="1"/>
</dbReference>
<dbReference type="Pfam" id="PF00348">
    <property type="entry name" value="polyprenyl_synt"/>
    <property type="match status" value="1"/>
</dbReference>
<comment type="similarity">
    <text evidence="2 12">Belongs to the FPP/GGPP synthase family.</text>
</comment>
<evidence type="ECO:0000256" key="7">
    <source>
        <dbReference type="ARBA" id="ARBA00022842"/>
    </source>
</evidence>
<dbReference type="PANTHER" id="PTHR43281:SF1">
    <property type="entry name" value="FARNESYL DIPHOSPHATE SYNTHASE"/>
    <property type="match status" value="1"/>
</dbReference>
<evidence type="ECO:0000256" key="10">
    <source>
        <dbReference type="ARBA" id="ARBA00032873"/>
    </source>
</evidence>
<dbReference type="RefSeq" id="WP_213541501.1">
    <property type="nucleotide sequence ID" value="NZ_AP023418.1"/>
</dbReference>
<evidence type="ECO:0000256" key="2">
    <source>
        <dbReference type="ARBA" id="ARBA00006706"/>
    </source>
</evidence>
<evidence type="ECO:0000256" key="5">
    <source>
        <dbReference type="ARBA" id="ARBA00022679"/>
    </source>
</evidence>
<comment type="cofactor">
    <cofactor evidence="1">
        <name>Mg(2+)</name>
        <dbReference type="ChEBI" id="CHEBI:18420"/>
    </cofactor>
</comment>
<dbReference type="InterPro" id="IPR033749">
    <property type="entry name" value="Polyprenyl_synt_CS"/>
</dbReference>
<dbReference type="GO" id="GO:0005737">
    <property type="term" value="C:cytoplasm"/>
    <property type="evidence" value="ECO:0007669"/>
    <property type="project" value="UniProtKB-ARBA"/>
</dbReference>
<dbReference type="PANTHER" id="PTHR43281">
    <property type="entry name" value="FARNESYL DIPHOSPHATE SYNTHASE"/>
    <property type="match status" value="1"/>
</dbReference>
<dbReference type="FunFam" id="1.10.600.10:FF:000001">
    <property type="entry name" value="Geranylgeranyl diphosphate synthase"/>
    <property type="match status" value="1"/>
</dbReference>
<dbReference type="InterPro" id="IPR008949">
    <property type="entry name" value="Isoprenoid_synthase_dom_sf"/>
</dbReference>
<evidence type="ECO:0000313" key="14">
    <source>
        <dbReference type="Proteomes" id="UP000681035"/>
    </source>
</evidence>
<keyword evidence="14" id="KW-1185">Reference proteome</keyword>
<dbReference type="SFLD" id="SFLDS00005">
    <property type="entry name" value="Isoprenoid_Synthase_Type_I"/>
    <property type="match status" value="1"/>
</dbReference>
<dbReference type="SUPFAM" id="SSF48576">
    <property type="entry name" value="Terpenoid synthases"/>
    <property type="match status" value="1"/>
</dbReference>
<keyword evidence="7" id="KW-0460">Magnesium</keyword>
<proteinExistence type="inferred from homology"/>
<evidence type="ECO:0000256" key="1">
    <source>
        <dbReference type="ARBA" id="ARBA00001946"/>
    </source>
</evidence>
<dbReference type="CDD" id="cd00685">
    <property type="entry name" value="Trans_IPPS_HT"/>
    <property type="match status" value="1"/>
</dbReference>
<evidence type="ECO:0000256" key="6">
    <source>
        <dbReference type="ARBA" id="ARBA00022723"/>
    </source>
</evidence>
<dbReference type="EMBL" id="AP023418">
    <property type="protein sequence ID" value="BCK80577.1"/>
    <property type="molecule type" value="Genomic_DNA"/>
</dbReference>
<protein>
    <recommendedName>
        <fullName evidence="4">Farnesyl diphosphate synthase</fullName>
        <ecNumber evidence="3">2.5.1.10</ecNumber>
    </recommendedName>
    <alternativeName>
        <fullName evidence="10">(2E,6E)-farnesyl diphosphate synthase</fullName>
    </alternativeName>
    <alternativeName>
        <fullName evidence="9">Geranyltranstransferase</fullName>
    </alternativeName>
</protein>
<dbReference type="PROSITE" id="PS00444">
    <property type="entry name" value="POLYPRENYL_SYNTHASE_2"/>
    <property type="match status" value="1"/>
</dbReference>
<comment type="catalytic activity">
    <reaction evidence="11">
        <text>isopentenyl diphosphate + (2E)-geranyl diphosphate = (2E,6E)-farnesyl diphosphate + diphosphate</text>
        <dbReference type="Rhea" id="RHEA:19361"/>
        <dbReference type="ChEBI" id="CHEBI:33019"/>
        <dbReference type="ChEBI" id="CHEBI:58057"/>
        <dbReference type="ChEBI" id="CHEBI:128769"/>
        <dbReference type="ChEBI" id="CHEBI:175763"/>
        <dbReference type="EC" id="2.5.1.10"/>
    </reaction>
</comment>
<dbReference type="GO" id="GO:0046872">
    <property type="term" value="F:metal ion binding"/>
    <property type="evidence" value="ECO:0007669"/>
    <property type="project" value="UniProtKB-KW"/>
</dbReference>
<name>A0A810Q2V1_9FIRM</name>
<dbReference type="Proteomes" id="UP000681035">
    <property type="component" value="Chromosome"/>
</dbReference>
<dbReference type="EC" id="2.5.1.10" evidence="3"/>
<dbReference type="GO" id="GO:0016114">
    <property type="term" value="P:terpenoid biosynthetic process"/>
    <property type="evidence" value="ECO:0007669"/>
    <property type="project" value="UniProtKB-ARBA"/>
</dbReference>
<accession>A0A810Q2V1</accession>
<sequence length="289" mass="31650">MDFYTRYAAYQAAIEQYLEGLFSTDKPYGRLQEAMRYSLLGGGKRIRPVLTLELARLGGIDWHLALPYACALELVHTYSLIHDDLPCMDDDDLRRGKPTCHKAYGETLAVLAGDALQPEAFRLIAEAPCMSAESRVEAIRVLSHAAGADGMVAGQVIDTLCGVSTQQELTGMYRLKTGVMISAAAELGCVASGMPATMRQQAIAFADKLGLAFQIRDDMLDVVGDEAVFGKPIGSDREEGKVTFVDVLGLEGCRTAVEECTRRAEEAIFPWPDHDFLLTLAHSLEERKK</sequence>
<evidence type="ECO:0000256" key="11">
    <source>
        <dbReference type="ARBA" id="ARBA00049399"/>
    </source>
</evidence>
<dbReference type="PROSITE" id="PS00723">
    <property type="entry name" value="POLYPRENYL_SYNTHASE_1"/>
    <property type="match status" value="1"/>
</dbReference>
<evidence type="ECO:0000256" key="8">
    <source>
        <dbReference type="ARBA" id="ARBA00023229"/>
    </source>
</evidence>
<evidence type="ECO:0000256" key="12">
    <source>
        <dbReference type="RuleBase" id="RU004466"/>
    </source>
</evidence>
<dbReference type="NCBIfam" id="NF045485">
    <property type="entry name" value="FPPsyn"/>
    <property type="match status" value="1"/>
</dbReference>